<dbReference type="AlphaFoldDB" id="A0AAV2DBD4"/>
<name>A0AAV2DBD4_9ROSI</name>
<keyword evidence="2" id="KW-1185">Reference proteome</keyword>
<dbReference type="EMBL" id="OZ034815">
    <property type="protein sequence ID" value="CAL1369935.1"/>
    <property type="molecule type" value="Genomic_DNA"/>
</dbReference>
<sequence length="66" mass="7314">MASSTSRVDVQSDNLIFAINRLEKQRDGELRTSRLLLLSSPPSSAFDARKTDLHHPAFTISNCVAQ</sequence>
<reference evidence="1 2" key="1">
    <citation type="submission" date="2024-04" db="EMBL/GenBank/DDBJ databases">
        <authorList>
            <person name="Fracassetti M."/>
        </authorList>
    </citation>
    <scope>NUCLEOTIDE SEQUENCE [LARGE SCALE GENOMIC DNA]</scope>
</reference>
<protein>
    <submittedName>
        <fullName evidence="1">Uncharacterized protein</fullName>
    </submittedName>
</protein>
<organism evidence="1 2">
    <name type="scientific">Linum trigynum</name>
    <dbReference type="NCBI Taxonomy" id="586398"/>
    <lineage>
        <taxon>Eukaryota</taxon>
        <taxon>Viridiplantae</taxon>
        <taxon>Streptophyta</taxon>
        <taxon>Embryophyta</taxon>
        <taxon>Tracheophyta</taxon>
        <taxon>Spermatophyta</taxon>
        <taxon>Magnoliopsida</taxon>
        <taxon>eudicotyledons</taxon>
        <taxon>Gunneridae</taxon>
        <taxon>Pentapetalae</taxon>
        <taxon>rosids</taxon>
        <taxon>fabids</taxon>
        <taxon>Malpighiales</taxon>
        <taxon>Linaceae</taxon>
        <taxon>Linum</taxon>
    </lineage>
</organism>
<evidence type="ECO:0000313" key="2">
    <source>
        <dbReference type="Proteomes" id="UP001497516"/>
    </source>
</evidence>
<accession>A0AAV2DBD4</accession>
<proteinExistence type="predicted"/>
<evidence type="ECO:0000313" key="1">
    <source>
        <dbReference type="EMBL" id="CAL1369935.1"/>
    </source>
</evidence>
<dbReference type="Proteomes" id="UP001497516">
    <property type="component" value="Chromosome 2"/>
</dbReference>
<gene>
    <name evidence="1" type="ORF">LTRI10_LOCUS12286</name>
</gene>